<accession>A0A8H5G1I1</accession>
<comment type="caution">
    <text evidence="1">The sequence shown here is derived from an EMBL/GenBank/DDBJ whole genome shotgun (WGS) entry which is preliminary data.</text>
</comment>
<name>A0A8H5G1I1_9AGAR</name>
<gene>
    <name evidence="1" type="ORF">D9758_008198</name>
</gene>
<dbReference type="AlphaFoldDB" id="A0A8H5G1I1"/>
<evidence type="ECO:0000313" key="1">
    <source>
        <dbReference type="EMBL" id="KAF5356583.1"/>
    </source>
</evidence>
<dbReference type="EMBL" id="JAACJM010000054">
    <property type="protein sequence ID" value="KAF5356583.1"/>
    <property type="molecule type" value="Genomic_DNA"/>
</dbReference>
<keyword evidence="2" id="KW-1185">Reference proteome</keyword>
<sequence length="475" mass="54566">MNHLADTNFDFGNHLHSAHCLCRDESSARRLQQRMAEVSVDPGRAVQLLSDAQGQRRIIDPFHLNALSNLIKVDERVRRAGAVSLFIRFLTDGYDMDPAYYESTSVTDCRYWELPLMGLTNVLAMMATSPANNRDDRAIVEEIAAAFLRILDKVLPDLSEHLPANVAAEFRRHTCMTFITNFAQHAVYRERCLVYCSRQTLSQDYHEFLALDEQKIRGGRIPHPDSQLDPRDFPQFNASIGIDDLVAQLEHVFADPAVVGKNLASEMEALKPFLFCGLPGFTRKKIHKSIINAFLRHFETGPPNETVRLNHTISFVLYELPEQAEDFVSYQTEMIRDGFIHAFAKGFVFSASIGYDGYWTIFLQHRGIPGPDNQNWPLELRALLNDRLESVYFWVLYSLQKFQNPKAGRYLAMWTELGVKTNMTEERLLKKWAEKRQCMNVGCVLRDSPKEATISPQQCTRCKQAYYHNQECQKM</sequence>
<evidence type="ECO:0000313" key="2">
    <source>
        <dbReference type="Proteomes" id="UP000559256"/>
    </source>
</evidence>
<proteinExistence type="predicted"/>
<reference evidence="1 2" key="1">
    <citation type="journal article" date="2020" name="ISME J.">
        <title>Uncovering the hidden diversity of litter-decomposition mechanisms in mushroom-forming fungi.</title>
        <authorList>
            <person name="Floudas D."/>
            <person name="Bentzer J."/>
            <person name="Ahren D."/>
            <person name="Johansson T."/>
            <person name="Persson P."/>
            <person name="Tunlid A."/>
        </authorList>
    </citation>
    <scope>NUCLEOTIDE SEQUENCE [LARGE SCALE GENOMIC DNA]</scope>
    <source>
        <strain evidence="1 2">CBS 291.85</strain>
    </source>
</reference>
<dbReference type="Proteomes" id="UP000559256">
    <property type="component" value="Unassembled WGS sequence"/>
</dbReference>
<protein>
    <submittedName>
        <fullName evidence="1">Uncharacterized protein</fullName>
    </submittedName>
</protein>
<organism evidence="1 2">
    <name type="scientific">Tetrapyrgos nigripes</name>
    <dbReference type="NCBI Taxonomy" id="182062"/>
    <lineage>
        <taxon>Eukaryota</taxon>
        <taxon>Fungi</taxon>
        <taxon>Dikarya</taxon>
        <taxon>Basidiomycota</taxon>
        <taxon>Agaricomycotina</taxon>
        <taxon>Agaricomycetes</taxon>
        <taxon>Agaricomycetidae</taxon>
        <taxon>Agaricales</taxon>
        <taxon>Marasmiineae</taxon>
        <taxon>Marasmiaceae</taxon>
        <taxon>Tetrapyrgos</taxon>
    </lineage>
</organism>
<dbReference type="OrthoDB" id="2945538at2759"/>